<dbReference type="Proteomes" id="UP000507470">
    <property type="component" value="Unassembled WGS sequence"/>
</dbReference>
<organism evidence="2 3">
    <name type="scientific">Mytilus coruscus</name>
    <name type="common">Sea mussel</name>
    <dbReference type="NCBI Taxonomy" id="42192"/>
    <lineage>
        <taxon>Eukaryota</taxon>
        <taxon>Metazoa</taxon>
        <taxon>Spiralia</taxon>
        <taxon>Lophotrochozoa</taxon>
        <taxon>Mollusca</taxon>
        <taxon>Bivalvia</taxon>
        <taxon>Autobranchia</taxon>
        <taxon>Pteriomorphia</taxon>
        <taxon>Mytilida</taxon>
        <taxon>Mytiloidea</taxon>
        <taxon>Mytilidae</taxon>
        <taxon>Mytilinae</taxon>
        <taxon>Mytilus</taxon>
    </lineage>
</organism>
<evidence type="ECO:0000256" key="1">
    <source>
        <dbReference type="SAM" id="MobiDB-lite"/>
    </source>
</evidence>
<sequence>MKIHRAIQMSSTAQKTDSNALYSFSELVLVLFTSLCIRNSRRTRRGYLLELFCLRKSSEGDETNVSTEKRNTQSKTESPEQCNGSAISLPKIASNLTQSIEIPLDVTTIVADTKIQGRDIRRQYQGRQYFTDINKKNDTPVAYSLKSYIKQKQSTDMSIISCQSEISFFGSFSDISSIQGTIPIQGKQVSFLDTNQRRGRSISTIIQRPTSFSTLMQRPSSIADVLSFIRKD</sequence>
<feature type="region of interest" description="Disordered" evidence="1">
    <location>
        <begin position="62"/>
        <end position="84"/>
    </location>
</feature>
<protein>
    <submittedName>
        <fullName evidence="2">Uncharacterized protein</fullName>
    </submittedName>
</protein>
<keyword evidence="3" id="KW-1185">Reference proteome</keyword>
<reference evidence="2 3" key="1">
    <citation type="submission" date="2020-06" db="EMBL/GenBank/DDBJ databases">
        <authorList>
            <person name="Li R."/>
            <person name="Bekaert M."/>
        </authorList>
    </citation>
    <scope>NUCLEOTIDE SEQUENCE [LARGE SCALE GENOMIC DNA]</scope>
    <source>
        <strain evidence="3">wild</strain>
    </source>
</reference>
<name>A0A6J8BE72_MYTCO</name>
<proteinExistence type="predicted"/>
<feature type="compositionally biased region" description="Polar residues" evidence="1">
    <location>
        <begin position="73"/>
        <end position="84"/>
    </location>
</feature>
<gene>
    <name evidence="2" type="ORF">MCOR_16915</name>
</gene>
<dbReference type="EMBL" id="CACVKT020002956">
    <property type="protein sequence ID" value="CAC5380999.1"/>
    <property type="molecule type" value="Genomic_DNA"/>
</dbReference>
<evidence type="ECO:0000313" key="2">
    <source>
        <dbReference type="EMBL" id="CAC5380999.1"/>
    </source>
</evidence>
<dbReference type="AlphaFoldDB" id="A0A6J8BE72"/>
<evidence type="ECO:0000313" key="3">
    <source>
        <dbReference type="Proteomes" id="UP000507470"/>
    </source>
</evidence>
<accession>A0A6J8BE72</accession>